<dbReference type="GO" id="GO:0004170">
    <property type="term" value="F:dUTP diphosphatase activity"/>
    <property type="evidence" value="ECO:0007669"/>
    <property type="project" value="UniProtKB-EC"/>
</dbReference>
<keyword evidence="1" id="KW-0378">Hydrolase</keyword>
<comment type="caution">
    <text evidence="1">The sequence shown here is derived from an EMBL/GenBank/DDBJ whole genome shotgun (WGS) entry which is preliminary data.</text>
</comment>
<dbReference type="SUPFAM" id="SSF101386">
    <property type="entry name" value="all-alpha NTP pyrophosphatases"/>
    <property type="match status" value="1"/>
</dbReference>
<reference evidence="1 2" key="1">
    <citation type="submission" date="2024-11" db="EMBL/GenBank/DDBJ databases">
        <authorList>
            <person name="Heng Y.C."/>
            <person name="Lim A.C.H."/>
            <person name="Lee J.K.Y."/>
            <person name="Kittelmann S."/>
        </authorList>
    </citation>
    <scope>NUCLEOTIDE SEQUENCE [LARGE SCALE GENOMIC DNA]</scope>
    <source>
        <strain evidence="1 2">WILCCON 0185</strain>
    </source>
</reference>
<evidence type="ECO:0000313" key="1">
    <source>
        <dbReference type="EMBL" id="MFL0245509.1"/>
    </source>
</evidence>
<dbReference type="Proteomes" id="UP001623591">
    <property type="component" value="Unassembled WGS sequence"/>
</dbReference>
<dbReference type="Gene3D" id="1.10.4010.10">
    <property type="entry name" value="Type II deoxyuridine triphosphatase"/>
    <property type="match status" value="1"/>
</dbReference>
<organism evidence="1 2">
    <name type="scientific">Candidatus Clostridium stratigraminis</name>
    <dbReference type="NCBI Taxonomy" id="3381661"/>
    <lineage>
        <taxon>Bacteria</taxon>
        <taxon>Bacillati</taxon>
        <taxon>Bacillota</taxon>
        <taxon>Clostridia</taxon>
        <taxon>Eubacteriales</taxon>
        <taxon>Clostridiaceae</taxon>
        <taxon>Clostridium</taxon>
    </lineage>
</organism>
<dbReference type="InterPro" id="IPR014871">
    <property type="entry name" value="dUTPase/dCTP_pyrophosphatase"/>
</dbReference>
<keyword evidence="2" id="KW-1185">Reference proteome</keyword>
<name>A0ABW8SYF2_9CLOT</name>
<gene>
    <name evidence="1" type="ORF">ACJDUG_00785</name>
</gene>
<dbReference type="CDD" id="cd11527">
    <property type="entry name" value="NTP-PPase_dUTPase"/>
    <property type="match status" value="1"/>
</dbReference>
<sequence length="111" mass="13122">MIKLDELLELQKELDDFIIEQRDIKLQPKELLTDTLLALQVEVSELANTTRCFKHWSNKGPDDKNVILEEYVDALHFLLSIGNQLNFRSKEIEDAYFKKRQININRVKEGY</sequence>
<dbReference type="RefSeq" id="WP_406767969.1">
    <property type="nucleotide sequence ID" value="NZ_JBJHZZ010000001.1"/>
</dbReference>
<protein>
    <submittedName>
        <fullName evidence="1">dUTP diphosphatase</fullName>
        <ecNumber evidence="1">3.6.1.23</ecNumber>
    </submittedName>
</protein>
<evidence type="ECO:0000313" key="2">
    <source>
        <dbReference type="Proteomes" id="UP001623591"/>
    </source>
</evidence>
<dbReference type="EMBL" id="JBJHZZ010000001">
    <property type="protein sequence ID" value="MFL0245509.1"/>
    <property type="molecule type" value="Genomic_DNA"/>
</dbReference>
<proteinExistence type="predicted"/>
<dbReference type="EC" id="3.6.1.23" evidence="1"/>
<accession>A0ABW8SYF2</accession>
<dbReference type="Pfam" id="PF08761">
    <property type="entry name" value="dUTPase_2"/>
    <property type="match status" value="1"/>
</dbReference>